<feature type="compositionally biased region" description="Polar residues" evidence="5">
    <location>
        <begin position="35"/>
        <end position="49"/>
    </location>
</feature>
<keyword evidence="6" id="KW-0732">Signal</keyword>
<dbReference type="AlphaFoldDB" id="E8KBF6"/>
<accession>E8KBF6</accession>
<dbReference type="eggNOG" id="COG5263">
    <property type="taxonomic scope" value="Bacteria"/>
</dbReference>
<dbReference type="PANTHER" id="PTHR33308">
    <property type="entry name" value="PEPTIDOGLYCAN HYDROLASE FLGJ"/>
    <property type="match status" value="1"/>
</dbReference>
<feature type="compositionally biased region" description="Basic and acidic residues" evidence="5">
    <location>
        <begin position="50"/>
        <end position="64"/>
    </location>
</feature>
<dbReference type="InterPro" id="IPR002901">
    <property type="entry name" value="MGlyc_endo_b_GlcNAc-like_dom"/>
</dbReference>
<evidence type="ECO:0000313" key="8">
    <source>
        <dbReference type="EMBL" id="EFX40580.1"/>
    </source>
</evidence>
<dbReference type="InterPro" id="IPR040742">
    <property type="entry name" value="LytB_WW-like"/>
</dbReference>
<dbReference type="PROSITE" id="PS51170">
    <property type="entry name" value="CW"/>
    <property type="match status" value="4"/>
</dbReference>
<feature type="signal peptide" evidence="6">
    <location>
        <begin position="1"/>
        <end position="29"/>
    </location>
</feature>
<keyword evidence="3 8" id="KW-0378">Hydrolase</keyword>
<comment type="caution">
    <text evidence="8">The sequence shown here is derived from an EMBL/GenBank/DDBJ whole genome shotgun (WGS) entry which is preliminary data.</text>
</comment>
<feature type="region of interest" description="Disordered" evidence="5">
    <location>
        <begin position="30"/>
        <end position="107"/>
    </location>
</feature>
<evidence type="ECO:0000256" key="1">
    <source>
        <dbReference type="ARBA" id="ARBA00010266"/>
    </source>
</evidence>
<evidence type="ECO:0000259" key="7">
    <source>
        <dbReference type="SMART" id="SM00047"/>
    </source>
</evidence>
<dbReference type="Pfam" id="PF19127">
    <property type="entry name" value="Choline_bind_3"/>
    <property type="match status" value="1"/>
</dbReference>
<dbReference type="Pfam" id="PF19085">
    <property type="entry name" value="Choline_bind_2"/>
    <property type="match status" value="1"/>
</dbReference>
<feature type="repeat" description="Cell wall-binding" evidence="4">
    <location>
        <begin position="243"/>
        <end position="262"/>
    </location>
</feature>
<feature type="repeat" description="Cell wall-binding" evidence="4">
    <location>
        <begin position="184"/>
        <end position="203"/>
    </location>
</feature>
<dbReference type="InterPro" id="IPR041074">
    <property type="entry name" value="LytB_SH3"/>
</dbReference>
<dbReference type="HOGENOM" id="CLU_427450_0_0_9"/>
<proteinExistence type="inferred from homology"/>
<evidence type="ECO:0000256" key="5">
    <source>
        <dbReference type="SAM" id="MobiDB-lite"/>
    </source>
</evidence>
<dbReference type="STRING" id="888746.HMPREF9180_0811"/>
<dbReference type="Gene3D" id="2.10.270.10">
    <property type="entry name" value="Cholin Binding"/>
    <property type="match status" value="3"/>
</dbReference>
<dbReference type="InterPro" id="IPR018337">
    <property type="entry name" value="Cell_wall/Cho-bd_repeat"/>
</dbReference>
<dbReference type="PANTHER" id="PTHR33308:SF9">
    <property type="entry name" value="PEPTIDOGLYCAN HYDROLASE FLGJ"/>
    <property type="match status" value="1"/>
</dbReference>
<feature type="domain" description="Mannosyl-glycoprotein endo-beta-N-acetylglucosamidase-like" evidence="7">
    <location>
        <begin position="567"/>
        <end position="697"/>
    </location>
</feature>
<dbReference type="Gene3D" id="1.10.530.10">
    <property type="match status" value="1"/>
</dbReference>
<keyword evidence="2" id="KW-0677">Repeat</keyword>
<dbReference type="Gene3D" id="2.20.120.10">
    <property type="entry name" value="Multimodular pneumococcal cell wall endolysin, domain 3"/>
    <property type="match status" value="2"/>
</dbReference>
<protein>
    <submittedName>
        <fullName evidence="8">Mannosyl-glycoprotein endo-beta-N-acetylglucosaminidase</fullName>
        <ecNumber evidence="8">3.2.1.96</ecNumber>
    </submittedName>
</protein>
<name>E8KBF6_9STRE</name>
<evidence type="ECO:0000256" key="4">
    <source>
        <dbReference type="PROSITE-ProRule" id="PRU00591"/>
    </source>
</evidence>
<dbReference type="SUPFAM" id="SSF69360">
    <property type="entry name" value="Cell wall binding repeat"/>
    <property type="match status" value="2"/>
</dbReference>
<reference evidence="8 9" key="1">
    <citation type="submission" date="2010-12" db="EMBL/GenBank/DDBJ databases">
        <authorList>
            <person name="Muzny D."/>
            <person name="Qin X."/>
            <person name="Deng J."/>
            <person name="Jiang H."/>
            <person name="Liu Y."/>
            <person name="Qu J."/>
            <person name="Song X.-Z."/>
            <person name="Zhang L."/>
            <person name="Thornton R."/>
            <person name="Coyle M."/>
            <person name="Francisco L."/>
            <person name="Jackson L."/>
            <person name="Javaid M."/>
            <person name="Korchina V."/>
            <person name="Kovar C."/>
            <person name="Mata R."/>
            <person name="Mathew T."/>
            <person name="Ngo R."/>
            <person name="Nguyen L."/>
            <person name="Nguyen N."/>
            <person name="Okwuonu G."/>
            <person name="Ongeri F."/>
            <person name="Pham C."/>
            <person name="Simmons D."/>
            <person name="Wilczek-Boney K."/>
            <person name="Hale W."/>
            <person name="Jakkamsetti A."/>
            <person name="Pham P."/>
            <person name="Ruth R."/>
            <person name="San Lucas F."/>
            <person name="Warren J."/>
            <person name="Zhang J."/>
            <person name="Zhao Z."/>
            <person name="Zhou C."/>
            <person name="Zhu D."/>
            <person name="Lee S."/>
            <person name="Bess C."/>
            <person name="Blankenburg K."/>
            <person name="Forbes L."/>
            <person name="Fu Q."/>
            <person name="Gubbala S."/>
            <person name="Hirani K."/>
            <person name="Jayaseelan J.C."/>
            <person name="Lara F."/>
            <person name="Munidasa M."/>
            <person name="Palculict T."/>
            <person name="Patil S."/>
            <person name="Pu L.-L."/>
            <person name="Saada N."/>
            <person name="Tang L."/>
            <person name="Weissenberger G."/>
            <person name="Zhu Y."/>
            <person name="Hemphill L."/>
            <person name="Shang Y."/>
            <person name="Youmans B."/>
            <person name="Ayvaz T."/>
            <person name="Ross M."/>
            <person name="Santibanez J."/>
            <person name="Aqrawi P."/>
            <person name="Gross S."/>
            <person name="Joshi V."/>
            <person name="Fowler G."/>
            <person name="Nazareth L."/>
            <person name="Reid J."/>
            <person name="Worley K."/>
            <person name="Petrosino J."/>
            <person name="Highlander S."/>
            <person name="Gibbs R."/>
        </authorList>
    </citation>
    <scope>NUCLEOTIDE SEQUENCE [LARGE SCALE GENOMIC DNA]</scope>
    <source>
        <strain evidence="8 9">ATCC 700780</strain>
    </source>
</reference>
<sequence>MKGIGHEKILLASTIALSMAGIAKSPAFAEENKATNRTQTSEQTVSNSVGKEEQKQSSSRDKDPNQSANEGLNKTEKESSQDGSKKESSENKEKASTKANVEEVNKEGWQKENDQWRYYENNKAITNWKKIAGHWYYFNKNGVMLSDTIYDGYLLNKSGAVVEDSWLKIGEKWYYASDSGKMIRNQWERINGSWYYFDDTGAMLSKAIHNDYLLQSSGAMHEKGWVKMDEKWYYASDSGKIIRNKWEKINGSWYRFDENGSMLNETIYNDYLLKTSGAMAEKDWAKINEKWYYASDSGKVIRNKWEKINGSWYVFDKDGVMLSSQWKDKYYLKDSGAMAQSEWFFDKKYNSWFYLKSDGSYAENQWQGSYYLKSYGYMAKNEWIFDPHYNAWYYLKEDGVYVTGTYTINGKEYSFLSNGKWISDSSAYYKVKPITANVYNASGEKLSYISQGSIVSIDGSEEIDGRLPVKISGLSGYMNKSDLVAVSSDSDFIPHYVTDGKYLYHELSPSTSIRVAPYNSSMEIGKKYYSADGINFEDFTLENPFLFRDLRKPTNYSAEELDKVYSLMNIQGSRLAGKGAIFKEAEDLYQINALYLMAHSALESAWGRSQIAKDKNNFFGIAAYDTTPYDSAKSFDDVDKGILGAAKWIRDNYIGYGRTYLGNKSSGMNVLYASDPYWGEKIASIMMTINSELGEKD</sequence>
<keyword evidence="8" id="KW-0326">Glycosidase</keyword>
<feature type="chain" id="PRO_5003226484" evidence="6">
    <location>
        <begin position="30"/>
        <end position="697"/>
    </location>
</feature>
<feature type="compositionally biased region" description="Basic and acidic residues" evidence="5">
    <location>
        <begin position="73"/>
        <end position="107"/>
    </location>
</feature>
<dbReference type="Proteomes" id="UP000010304">
    <property type="component" value="Unassembled WGS sequence"/>
</dbReference>
<evidence type="ECO:0000256" key="3">
    <source>
        <dbReference type="ARBA" id="ARBA00022801"/>
    </source>
</evidence>
<dbReference type="GO" id="GO:0033925">
    <property type="term" value="F:mannosyl-glycoprotein endo-beta-N-acetylglucosaminidase activity"/>
    <property type="evidence" value="ECO:0007669"/>
    <property type="project" value="UniProtKB-EC"/>
</dbReference>
<dbReference type="Pfam" id="PF18342">
    <property type="entry name" value="LytB_SH3"/>
    <property type="match status" value="1"/>
</dbReference>
<dbReference type="SMART" id="SM00047">
    <property type="entry name" value="LYZ2"/>
    <property type="match status" value="1"/>
</dbReference>
<dbReference type="InterPro" id="IPR051056">
    <property type="entry name" value="Glycosyl_Hydrolase_73"/>
</dbReference>
<feature type="repeat" description="Cell wall-binding" evidence="4">
    <location>
        <begin position="125"/>
        <end position="144"/>
    </location>
</feature>
<dbReference type="Pfam" id="PF17890">
    <property type="entry name" value="WW_like"/>
    <property type="match status" value="1"/>
</dbReference>
<dbReference type="Pfam" id="PF01473">
    <property type="entry name" value="Choline_bind_1"/>
    <property type="match status" value="5"/>
</dbReference>
<dbReference type="EC" id="3.2.1.96" evidence="8"/>
<dbReference type="eggNOG" id="COG4193">
    <property type="taxonomic scope" value="Bacteria"/>
</dbReference>
<dbReference type="Pfam" id="PF01832">
    <property type="entry name" value="Glucosaminidase"/>
    <property type="match status" value="1"/>
</dbReference>
<evidence type="ECO:0000313" key="9">
    <source>
        <dbReference type="Proteomes" id="UP000010304"/>
    </source>
</evidence>
<dbReference type="GO" id="GO:0004040">
    <property type="term" value="F:amidase activity"/>
    <property type="evidence" value="ECO:0007669"/>
    <property type="project" value="InterPro"/>
</dbReference>
<gene>
    <name evidence="8" type="primary">lytB</name>
    <name evidence="8" type="ORF">HMPREF9180_0811</name>
</gene>
<keyword evidence="9" id="KW-1185">Reference proteome</keyword>
<dbReference type="EMBL" id="AEVF01000009">
    <property type="protein sequence ID" value="EFX40580.1"/>
    <property type="molecule type" value="Genomic_DNA"/>
</dbReference>
<evidence type="ECO:0000256" key="2">
    <source>
        <dbReference type="ARBA" id="ARBA00022737"/>
    </source>
</evidence>
<evidence type="ECO:0000256" key="6">
    <source>
        <dbReference type="SAM" id="SignalP"/>
    </source>
</evidence>
<feature type="repeat" description="Cell wall-binding" evidence="4">
    <location>
        <begin position="302"/>
        <end position="321"/>
    </location>
</feature>
<organism evidence="8 9">
    <name type="scientific">Streptococcus peroris ATCC 700780</name>
    <dbReference type="NCBI Taxonomy" id="888746"/>
    <lineage>
        <taxon>Bacteria</taxon>
        <taxon>Bacillati</taxon>
        <taxon>Bacillota</taxon>
        <taxon>Bacilli</taxon>
        <taxon>Lactobacillales</taxon>
        <taxon>Streptococcaceae</taxon>
        <taxon>Streptococcus</taxon>
    </lineage>
</organism>
<comment type="similarity">
    <text evidence="1">Belongs to the glycosyl hydrolase 73 family.</text>
</comment>